<dbReference type="PANTHER" id="PTHR30290:SF72">
    <property type="entry name" value="HTH-TYPE TRANSCRIPTIONAL REGULATOR SGRR"/>
    <property type="match status" value="1"/>
</dbReference>
<dbReference type="InterPro" id="IPR025370">
    <property type="entry name" value="SgrR_HTH_N"/>
</dbReference>
<dbReference type="CDD" id="cd08507">
    <property type="entry name" value="PBP2_SgrR_like"/>
    <property type="match status" value="1"/>
</dbReference>
<dbReference type="Gene3D" id="3.40.190.10">
    <property type="entry name" value="Periplasmic binding protein-like II"/>
    <property type="match status" value="1"/>
</dbReference>
<organism evidence="4 5">
    <name type="scientific">Tatumella terrea</name>
    <dbReference type="NCBI Taxonomy" id="419007"/>
    <lineage>
        <taxon>Bacteria</taxon>
        <taxon>Pseudomonadati</taxon>
        <taxon>Pseudomonadota</taxon>
        <taxon>Gammaproteobacteria</taxon>
        <taxon>Enterobacterales</taxon>
        <taxon>Erwiniaceae</taxon>
        <taxon>Tatumella</taxon>
    </lineage>
</organism>
<evidence type="ECO:0000256" key="1">
    <source>
        <dbReference type="ARBA" id="ARBA00023125"/>
    </source>
</evidence>
<dbReference type="Pfam" id="PF12793">
    <property type="entry name" value="SgrR_N"/>
    <property type="match status" value="1"/>
</dbReference>
<sequence>MSFPRLEQHYRRLLAFYPEREVTLTLGELADKLCCSKRHMRGLLLRMQQAGWLNWQPSAGRGHQSELVLYYSEAQLLLRKAEQLLDEGDIRSAVGLLGDQQQLVAGLLRQKLGYQVREDYQSLRIPYYRTMPNLAPGTPLRRSEIHLVKQIFSGLTRVNEQTGLAEADLAHFWSHRDFRDWTFHLRPAVRFHDGRELTSEDVVVSLQRIATQPLFSHLSRINTRGRLTVEITLSQPDPRLPLLLTDSAALILPADFASRPGFAASPVGTGPYLVEENNRLHLRMRAFDHYFGLRGLLDEIEVIVWPPTLKQAAGLPQGGAEAQYRNRAQPSAWLSSSLSDIEYISGQALSLTGPPGEDCGEMFPEKGGYFLLCDSRSPHWQQSTARRWIREILNPYTLIQRFVPAIRPFWIPAASLMPDWLHRMSEGEAVRPDSLPAGEPGRVLRLAFHRQHPEFEMLAREMQHLLQAQDIVLELIEQDYEEWAGGEESADLWLGTVNFPVPETWNAGAWLFSLPLLRHSVSGGDAERFTQWQHAWRDESLQGKQLTQQVIHDGWLQPLFHHWMRLRSPGQAQGIRLNNLGWFDFTRAWMAPATGPGNEEQ</sequence>
<dbReference type="InterPro" id="IPR039424">
    <property type="entry name" value="SBP_5"/>
</dbReference>
<keyword evidence="5" id="KW-1185">Reference proteome</keyword>
<gene>
    <name evidence="4" type="ORF">ACFP9W_11255</name>
</gene>
<proteinExistence type="predicted"/>
<keyword evidence="1" id="KW-0238">DNA-binding</keyword>
<accession>A0ABW1W231</accession>
<dbReference type="PANTHER" id="PTHR30290">
    <property type="entry name" value="PERIPLASMIC BINDING COMPONENT OF ABC TRANSPORTER"/>
    <property type="match status" value="1"/>
</dbReference>
<reference evidence="5" key="1">
    <citation type="journal article" date="2019" name="Int. J. Syst. Evol. Microbiol.">
        <title>The Global Catalogue of Microorganisms (GCM) 10K type strain sequencing project: providing services to taxonomists for standard genome sequencing and annotation.</title>
        <authorList>
            <consortium name="The Broad Institute Genomics Platform"/>
            <consortium name="The Broad Institute Genome Sequencing Center for Infectious Disease"/>
            <person name="Wu L."/>
            <person name="Ma J."/>
        </authorList>
    </citation>
    <scope>NUCLEOTIDE SEQUENCE [LARGE SCALE GENOMIC DNA]</scope>
    <source>
        <strain evidence="5">CGMCC 1.18518</strain>
    </source>
</reference>
<evidence type="ECO:0000259" key="3">
    <source>
        <dbReference type="Pfam" id="PF12793"/>
    </source>
</evidence>
<dbReference type="Pfam" id="PF00496">
    <property type="entry name" value="SBP_bac_5"/>
    <property type="match status" value="1"/>
</dbReference>
<dbReference type="Proteomes" id="UP001596230">
    <property type="component" value="Unassembled WGS sequence"/>
</dbReference>
<evidence type="ECO:0000313" key="4">
    <source>
        <dbReference type="EMBL" id="MFC6378648.1"/>
    </source>
</evidence>
<dbReference type="RefSeq" id="WP_385951242.1">
    <property type="nucleotide sequence ID" value="NZ_JBHSUB010000011.1"/>
</dbReference>
<evidence type="ECO:0000313" key="5">
    <source>
        <dbReference type="Proteomes" id="UP001596230"/>
    </source>
</evidence>
<dbReference type="InterPro" id="IPR000914">
    <property type="entry name" value="SBP_5_dom"/>
</dbReference>
<dbReference type="SUPFAM" id="SSF53850">
    <property type="entry name" value="Periplasmic binding protein-like II"/>
    <property type="match status" value="1"/>
</dbReference>
<name>A0ABW1W231_9GAMM</name>
<dbReference type="EMBL" id="JBHSUB010000011">
    <property type="protein sequence ID" value="MFC6378648.1"/>
    <property type="molecule type" value="Genomic_DNA"/>
</dbReference>
<feature type="domain" description="Solute-binding protein family 5" evidence="2">
    <location>
        <begin position="169"/>
        <end position="319"/>
    </location>
</feature>
<protein>
    <submittedName>
        <fullName evidence="4">SgrR family transcriptional regulator</fullName>
    </submittedName>
</protein>
<feature type="domain" description="Transcriptional regulator SgrR N-terminal HTH" evidence="3">
    <location>
        <begin position="5"/>
        <end position="119"/>
    </location>
</feature>
<evidence type="ECO:0000259" key="2">
    <source>
        <dbReference type="Pfam" id="PF00496"/>
    </source>
</evidence>
<comment type="caution">
    <text evidence="4">The sequence shown here is derived from an EMBL/GenBank/DDBJ whole genome shotgun (WGS) entry which is preliminary data.</text>
</comment>